<dbReference type="InterPro" id="IPR056789">
    <property type="entry name" value="LRR_R13L1-DRL21"/>
</dbReference>
<dbReference type="SUPFAM" id="SSF52058">
    <property type="entry name" value="L domain-like"/>
    <property type="match status" value="1"/>
</dbReference>
<dbReference type="PANTHER" id="PTHR47186:SF18">
    <property type="entry name" value="RX N-TERMINAL DOMAIN-CONTAINING PROTEIN"/>
    <property type="match status" value="1"/>
</dbReference>
<evidence type="ECO:0000313" key="3">
    <source>
        <dbReference type="Proteomes" id="UP001165190"/>
    </source>
</evidence>
<reference evidence="2" key="1">
    <citation type="submission" date="2023-05" db="EMBL/GenBank/DDBJ databases">
        <title>Genome and transcriptome analyses reveal genes involved in the formation of fine ridges on petal epidermal cells in Hibiscus trionum.</title>
        <authorList>
            <person name="Koshimizu S."/>
            <person name="Masuda S."/>
            <person name="Ishii T."/>
            <person name="Shirasu K."/>
            <person name="Hoshino A."/>
            <person name="Arita M."/>
        </authorList>
    </citation>
    <scope>NUCLEOTIDE SEQUENCE</scope>
    <source>
        <strain evidence="2">Hamamatsu line</strain>
    </source>
</reference>
<dbReference type="InterPro" id="IPR032675">
    <property type="entry name" value="LRR_dom_sf"/>
</dbReference>
<comment type="caution">
    <text evidence="2">The sequence shown here is derived from an EMBL/GenBank/DDBJ whole genome shotgun (WGS) entry which is preliminary data.</text>
</comment>
<dbReference type="AlphaFoldDB" id="A0A9W7MN76"/>
<dbReference type="Proteomes" id="UP001165190">
    <property type="component" value="Unassembled WGS sequence"/>
</dbReference>
<dbReference type="EMBL" id="BSYR01000037">
    <property type="protein sequence ID" value="GMJ03476.1"/>
    <property type="molecule type" value="Genomic_DNA"/>
</dbReference>
<gene>
    <name evidence="2" type="ORF">HRI_004016800</name>
</gene>
<name>A0A9W7MN76_HIBTR</name>
<dbReference type="Gene3D" id="3.80.10.10">
    <property type="entry name" value="Ribonuclease Inhibitor"/>
    <property type="match status" value="1"/>
</dbReference>
<feature type="domain" description="R13L1/DRL21-like LRR repeat region" evidence="1">
    <location>
        <begin position="46"/>
        <end position="171"/>
    </location>
</feature>
<organism evidence="2 3">
    <name type="scientific">Hibiscus trionum</name>
    <name type="common">Flower of an hour</name>
    <dbReference type="NCBI Taxonomy" id="183268"/>
    <lineage>
        <taxon>Eukaryota</taxon>
        <taxon>Viridiplantae</taxon>
        <taxon>Streptophyta</taxon>
        <taxon>Embryophyta</taxon>
        <taxon>Tracheophyta</taxon>
        <taxon>Spermatophyta</taxon>
        <taxon>Magnoliopsida</taxon>
        <taxon>eudicotyledons</taxon>
        <taxon>Gunneridae</taxon>
        <taxon>Pentapetalae</taxon>
        <taxon>rosids</taxon>
        <taxon>malvids</taxon>
        <taxon>Malvales</taxon>
        <taxon>Malvaceae</taxon>
        <taxon>Malvoideae</taxon>
        <taxon>Hibiscus</taxon>
    </lineage>
</organism>
<evidence type="ECO:0000313" key="2">
    <source>
        <dbReference type="EMBL" id="GMJ03476.1"/>
    </source>
</evidence>
<dbReference type="Pfam" id="PF25019">
    <property type="entry name" value="LRR_R13L1-DRL21"/>
    <property type="match status" value="1"/>
</dbReference>
<keyword evidence="3" id="KW-1185">Reference proteome</keyword>
<protein>
    <recommendedName>
        <fullName evidence="1">R13L1/DRL21-like LRR repeat region domain-containing protein</fullName>
    </recommendedName>
</protein>
<sequence>MGMLVNMHYLDIRGTCLARMPKGLGELKDVRILTDYVLGGHNGSSINELGKLKHLRGRLAISGLETVAGAADAKDANLKDKMNLQKLKLIWGKNNDGNSTRDREVVEQLEPHLNLESLVITSYNGTRFPEWVGQSSFSNMMSLSLRNCGFCQSLPPLGQLSSLKSLSISGCSGVVTVGDEFYGSGHTWTIPFGSLETLSFEEMSEWEEWCCWSDEAFPISLFCISYVSVIVPS</sequence>
<dbReference type="OrthoDB" id="1001123at2759"/>
<dbReference type="PANTHER" id="PTHR47186">
    <property type="entry name" value="LEUCINE-RICH REPEAT-CONTAINING PROTEIN 57"/>
    <property type="match status" value="1"/>
</dbReference>
<proteinExistence type="predicted"/>
<accession>A0A9W7MN76</accession>
<evidence type="ECO:0000259" key="1">
    <source>
        <dbReference type="Pfam" id="PF25019"/>
    </source>
</evidence>